<protein>
    <submittedName>
        <fullName evidence="1">Uncharacterized protein</fullName>
    </submittedName>
</protein>
<dbReference type="AlphaFoldDB" id="X0X427"/>
<reference evidence="1" key="1">
    <citation type="journal article" date="2014" name="Front. Microbiol.">
        <title>High frequency of phylogenetically diverse reductive dehalogenase-homologous genes in deep subseafloor sedimentary metagenomes.</title>
        <authorList>
            <person name="Kawai M."/>
            <person name="Futagami T."/>
            <person name="Toyoda A."/>
            <person name="Takaki Y."/>
            <person name="Nishi S."/>
            <person name="Hori S."/>
            <person name="Arai W."/>
            <person name="Tsubouchi T."/>
            <person name="Morono Y."/>
            <person name="Uchiyama I."/>
            <person name="Ito T."/>
            <person name="Fujiyama A."/>
            <person name="Inagaki F."/>
            <person name="Takami H."/>
        </authorList>
    </citation>
    <scope>NUCLEOTIDE SEQUENCE</scope>
    <source>
        <strain evidence="1">Expedition CK06-06</strain>
    </source>
</reference>
<evidence type="ECO:0000313" key="1">
    <source>
        <dbReference type="EMBL" id="GAG19756.1"/>
    </source>
</evidence>
<feature type="non-terminal residue" evidence="1">
    <location>
        <position position="1"/>
    </location>
</feature>
<organism evidence="1">
    <name type="scientific">marine sediment metagenome</name>
    <dbReference type="NCBI Taxonomy" id="412755"/>
    <lineage>
        <taxon>unclassified sequences</taxon>
        <taxon>metagenomes</taxon>
        <taxon>ecological metagenomes</taxon>
    </lineage>
</organism>
<comment type="caution">
    <text evidence="1">The sequence shown here is derived from an EMBL/GenBank/DDBJ whole genome shotgun (WGS) entry which is preliminary data.</text>
</comment>
<sequence>KRIRIEIHEKVVYEASIPSCAFFSDNLRKVKK</sequence>
<name>X0X427_9ZZZZ</name>
<gene>
    <name evidence="1" type="ORF">S01H1_56597</name>
</gene>
<accession>X0X427</accession>
<proteinExistence type="predicted"/>
<dbReference type="EMBL" id="BARS01036860">
    <property type="protein sequence ID" value="GAG19756.1"/>
    <property type="molecule type" value="Genomic_DNA"/>
</dbReference>